<sequence length="182" mass="18949">MWVAVALTLVPIALRLLGIDYAAFDPSVIALTFASGLLIGFTEELLTRGIAVRILRSAGYRERAGGRGLLRAVRAAALRQRAHGPGGHDGGADHGVRVRLRDGDVSRAPVTRSLVWPILIHGLTDPTTFLGSGGVDVATTDPSPLVALAGPFNIVFIAVALIALLLVRGRVGAPAPSAELGR</sequence>
<dbReference type="OrthoDB" id="4772204at2"/>
<comment type="caution">
    <text evidence="2">The sequence shown here is derived from an EMBL/GenBank/DDBJ whole genome shotgun (WGS) entry which is preliminary data.</text>
</comment>
<gene>
    <name evidence="2" type="ORF">FH969_06190</name>
</gene>
<name>A0A5C5BDR4_9MICO</name>
<accession>A0A5C5BDR4</accession>
<feature type="transmembrane region" description="Helical" evidence="1">
    <location>
        <begin position="28"/>
        <end position="46"/>
    </location>
</feature>
<dbReference type="EMBL" id="VENP01000017">
    <property type="protein sequence ID" value="TNU75011.1"/>
    <property type="molecule type" value="Genomic_DNA"/>
</dbReference>
<evidence type="ECO:0000313" key="3">
    <source>
        <dbReference type="Proteomes" id="UP000313849"/>
    </source>
</evidence>
<reference evidence="2 3" key="1">
    <citation type="submission" date="2019-06" db="EMBL/GenBank/DDBJ databases">
        <title>Draft genome sequence of Miniimonas arenae KCTC 19750T isolated from sea sand.</title>
        <authorList>
            <person name="Park S.-J."/>
        </authorList>
    </citation>
    <scope>NUCLEOTIDE SEQUENCE [LARGE SCALE GENOMIC DNA]</scope>
    <source>
        <strain evidence="2 3">KCTC 19750</strain>
    </source>
</reference>
<evidence type="ECO:0008006" key="4">
    <source>
        <dbReference type="Google" id="ProtNLM"/>
    </source>
</evidence>
<evidence type="ECO:0000313" key="2">
    <source>
        <dbReference type="EMBL" id="TNU75011.1"/>
    </source>
</evidence>
<keyword evidence="1" id="KW-0812">Transmembrane</keyword>
<organism evidence="2 3">
    <name type="scientific">Miniimonas arenae</name>
    <dbReference type="NCBI Taxonomy" id="676201"/>
    <lineage>
        <taxon>Bacteria</taxon>
        <taxon>Bacillati</taxon>
        <taxon>Actinomycetota</taxon>
        <taxon>Actinomycetes</taxon>
        <taxon>Micrococcales</taxon>
        <taxon>Beutenbergiaceae</taxon>
        <taxon>Miniimonas</taxon>
    </lineage>
</organism>
<feature type="transmembrane region" description="Helical" evidence="1">
    <location>
        <begin position="114"/>
        <end position="133"/>
    </location>
</feature>
<dbReference type="Proteomes" id="UP000313849">
    <property type="component" value="Unassembled WGS sequence"/>
</dbReference>
<proteinExistence type="predicted"/>
<keyword evidence="1" id="KW-1133">Transmembrane helix</keyword>
<protein>
    <recommendedName>
        <fullName evidence="4">CPBP family intramembrane metalloprotease</fullName>
    </recommendedName>
</protein>
<dbReference type="AlphaFoldDB" id="A0A5C5BDR4"/>
<keyword evidence="3" id="KW-1185">Reference proteome</keyword>
<keyword evidence="1" id="KW-0472">Membrane</keyword>
<evidence type="ECO:0000256" key="1">
    <source>
        <dbReference type="SAM" id="Phobius"/>
    </source>
</evidence>
<feature type="transmembrane region" description="Helical" evidence="1">
    <location>
        <begin position="145"/>
        <end position="167"/>
    </location>
</feature>